<evidence type="ECO:0000256" key="1">
    <source>
        <dbReference type="SAM" id="MobiDB-lite"/>
    </source>
</evidence>
<evidence type="ECO:0000256" key="2">
    <source>
        <dbReference type="SAM" id="SignalP"/>
    </source>
</evidence>
<keyword evidence="4" id="KW-1185">Reference proteome</keyword>
<feature type="signal peptide" evidence="2">
    <location>
        <begin position="1"/>
        <end position="25"/>
    </location>
</feature>
<dbReference type="AlphaFoldDB" id="A0AA88AV77"/>
<reference evidence="3" key="1">
    <citation type="submission" date="2023-07" db="EMBL/GenBank/DDBJ databases">
        <title>draft genome sequence of fig (Ficus carica).</title>
        <authorList>
            <person name="Takahashi T."/>
            <person name="Nishimura K."/>
        </authorList>
    </citation>
    <scope>NUCLEOTIDE SEQUENCE</scope>
</reference>
<dbReference type="EMBL" id="BTGU01000029">
    <property type="protein sequence ID" value="GMN48936.1"/>
    <property type="molecule type" value="Genomic_DNA"/>
</dbReference>
<dbReference type="Proteomes" id="UP001187192">
    <property type="component" value="Unassembled WGS sequence"/>
</dbReference>
<sequence length="90" mass="9797">MRKLITVLLVLATVLALINIHPIEACRVLEEDQMLVNKDLFLLSSLRRKTRDPPSAPNPRIPSSIGGRAFAGHAIPLPRAEAEPHGSLAT</sequence>
<organism evidence="3 4">
    <name type="scientific">Ficus carica</name>
    <name type="common">Common fig</name>
    <dbReference type="NCBI Taxonomy" id="3494"/>
    <lineage>
        <taxon>Eukaryota</taxon>
        <taxon>Viridiplantae</taxon>
        <taxon>Streptophyta</taxon>
        <taxon>Embryophyta</taxon>
        <taxon>Tracheophyta</taxon>
        <taxon>Spermatophyta</taxon>
        <taxon>Magnoliopsida</taxon>
        <taxon>eudicotyledons</taxon>
        <taxon>Gunneridae</taxon>
        <taxon>Pentapetalae</taxon>
        <taxon>rosids</taxon>
        <taxon>fabids</taxon>
        <taxon>Rosales</taxon>
        <taxon>Moraceae</taxon>
        <taxon>Ficeae</taxon>
        <taxon>Ficus</taxon>
    </lineage>
</organism>
<comment type="caution">
    <text evidence="3">The sequence shown here is derived from an EMBL/GenBank/DDBJ whole genome shotgun (WGS) entry which is preliminary data.</text>
</comment>
<evidence type="ECO:0000313" key="4">
    <source>
        <dbReference type="Proteomes" id="UP001187192"/>
    </source>
</evidence>
<gene>
    <name evidence="3" type="ORF">TIFTF001_018096</name>
</gene>
<accession>A0AA88AV77</accession>
<feature type="region of interest" description="Disordered" evidence="1">
    <location>
        <begin position="48"/>
        <end position="69"/>
    </location>
</feature>
<keyword evidence="2" id="KW-0732">Signal</keyword>
<proteinExistence type="predicted"/>
<protein>
    <submittedName>
        <fullName evidence="3">Uncharacterized protein</fullName>
    </submittedName>
</protein>
<feature type="chain" id="PRO_5041650499" evidence="2">
    <location>
        <begin position="26"/>
        <end position="90"/>
    </location>
</feature>
<evidence type="ECO:0000313" key="3">
    <source>
        <dbReference type="EMBL" id="GMN48936.1"/>
    </source>
</evidence>
<name>A0AA88AV77_FICCA</name>